<evidence type="ECO:0000256" key="1">
    <source>
        <dbReference type="ARBA" id="ARBA00013260"/>
    </source>
</evidence>
<dbReference type="EC" id="3.1.1.29" evidence="1"/>
<organism evidence="5 6">
    <name type="scientific">Rhodosorus marinus</name>
    <dbReference type="NCBI Taxonomy" id="101924"/>
    <lineage>
        <taxon>Eukaryota</taxon>
        <taxon>Rhodophyta</taxon>
        <taxon>Stylonematophyceae</taxon>
        <taxon>Stylonematales</taxon>
        <taxon>Stylonemataceae</taxon>
        <taxon>Rhodosorus</taxon>
    </lineage>
</organism>
<dbReference type="InterPro" id="IPR002833">
    <property type="entry name" value="PTH2"/>
</dbReference>
<comment type="caution">
    <text evidence="5">The sequence shown here is derived from an EMBL/GenBank/DDBJ whole genome shotgun (WGS) entry which is preliminary data.</text>
</comment>
<dbReference type="GO" id="GO:0004045">
    <property type="term" value="F:peptidyl-tRNA hydrolase activity"/>
    <property type="evidence" value="ECO:0007669"/>
    <property type="project" value="UniProtKB-EC"/>
</dbReference>
<evidence type="ECO:0000256" key="2">
    <source>
        <dbReference type="ARBA" id="ARBA00022801"/>
    </source>
</evidence>
<protein>
    <recommendedName>
        <fullName evidence="1">peptidyl-tRNA hydrolase</fullName>
        <ecNumber evidence="1">3.1.1.29</ecNumber>
    </recommendedName>
</protein>
<reference evidence="5 6" key="1">
    <citation type="journal article" date="2023" name="Nat. Commun.">
        <title>Origin of minicircular mitochondrial genomes in red algae.</title>
        <authorList>
            <person name="Lee Y."/>
            <person name="Cho C.H."/>
            <person name="Lee Y.M."/>
            <person name="Park S.I."/>
            <person name="Yang J.H."/>
            <person name="West J.A."/>
            <person name="Bhattacharya D."/>
            <person name="Yoon H.S."/>
        </authorList>
    </citation>
    <scope>NUCLEOTIDE SEQUENCE [LARGE SCALE GENOMIC DNA]</scope>
    <source>
        <strain evidence="5 6">CCMP1338</strain>
        <tissue evidence="5">Whole cell</tissue>
    </source>
</reference>
<dbReference type="SUPFAM" id="SSF102462">
    <property type="entry name" value="Peptidyl-tRNA hydrolase II"/>
    <property type="match status" value="1"/>
</dbReference>
<dbReference type="AlphaFoldDB" id="A0AAV8UZU0"/>
<gene>
    <name evidence="5" type="ORF">NDN08_007694</name>
</gene>
<comment type="similarity">
    <text evidence="3">Belongs to the PTH2 family.</text>
</comment>
<proteinExistence type="inferred from homology"/>
<dbReference type="CDD" id="cd02430">
    <property type="entry name" value="PTH2"/>
    <property type="match status" value="1"/>
</dbReference>
<dbReference type="FunFam" id="3.40.1490.10:FF:000001">
    <property type="entry name" value="Peptidyl-tRNA hydrolase 2"/>
    <property type="match status" value="1"/>
</dbReference>
<dbReference type="Gene3D" id="3.40.1490.10">
    <property type="entry name" value="Bit1"/>
    <property type="match status" value="1"/>
</dbReference>
<evidence type="ECO:0000256" key="4">
    <source>
        <dbReference type="ARBA" id="ARBA00048707"/>
    </source>
</evidence>
<dbReference type="EMBL" id="JAMWBK010000002">
    <property type="protein sequence ID" value="KAJ8907584.1"/>
    <property type="molecule type" value="Genomic_DNA"/>
</dbReference>
<accession>A0AAV8UZU0</accession>
<dbReference type="PANTHER" id="PTHR12649:SF11">
    <property type="entry name" value="PEPTIDYL-TRNA HYDROLASE 2, MITOCHONDRIAL"/>
    <property type="match status" value="1"/>
</dbReference>
<sequence length="162" mass="17113">MAMTEEVLGIVGGLLVGFLIGRSRGGGGAGGGGFDGVFSEGSGLRGEYKIVLCVRTDLGMKKGKIAAQCGHATLGVYKEAVRFRPREVNAWEENAQPKIALQIKSMNEARGLERAARSRGIPTYMVYDAGRTQISAGSMTVLAIGPARKDELDAITGKLKLL</sequence>
<evidence type="ECO:0000256" key="3">
    <source>
        <dbReference type="ARBA" id="ARBA00038050"/>
    </source>
</evidence>
<dbReference type="GO" id="GO:0005829">
    <property type="term" value="C:cytosol"/>
    <property type="evidence" value="ECO:0007669"/>
    <property type="project" value="TreeGrafter"/>
</dbReference>
<dbReference type="Pfam" id="PF01981">
    <property type="entry name" value="PTH2"/>
    <property type="match status" value="1"/>
</dbReference>
<dbReference type="PANTHER" id="PTHR12649">
    <property type="entry name" value="PEPTIDYL-TRNA HYDROLASE 2"/>
    <property type="match status" value="1"/>
</dbReference>
<dbReference type="InterPro" id="IPR023476">
    <property type="entry name" value="Pep_tRNA_hydro_II_dom_sf"/>
</dbReference>
<keyword evidence="6" id="KW-1185">Reference proteome</keyword>
<comment type="catalytic activity">
    <reaction evidence="4">
        <text>an N-acyl-L-alpha-aminoacyl-tRNA + H2O = an N-acyl-L-amino acid + a tRNA + H(+)</text>
        <dbReference type="Rhea" id="RHEA:54448"/>
        <dbReference type="Rhea" id="RHEA-COMP:10123"/>
        <dbReference type="Rhea" id="RHEA-COMP:13883"/>
        <dbReference type="ChEBI" id="CHEBI:15377"/>
        <dbReference type="ChEBI" id="CHEBI:15378"/>
        <dbReference type="ChEBI" id="CHEBI:59874"/>
        <dbReference type="ChEBI" id="CHEBI:78442"/>
        <dbReference type="ChEBI" id="CHEBI:138191"/>
        <dbReference type="EC" id="3.1.1.29"/>
    </reaction>
</comment>
<evidence type="ECO:0000313" key="6">
    <source>
        <dbReference type="Proteomes" id="UP001157974"/>
    </source>
</evidence>
<keyword evidence="2" id="KW-0378">Hydrolase</keyword>
<dbReference type="NCBIfam" id="TIGR00283">
    <property type="entry name" value="arch_pth2"/>
    <property type="match status" value="1"/>
</dbReference>
<evidence type="ECO:0000313" key="5">
    <source>
        <dbReference type="EMBL" id="KAJ8907584.1"/>
    </source>
</evidence>
<name>A0AAV8UZU0_9RHOD</name>
<dbReference type="Proteomes" id="UP001157974">
    <property type="component" value="Unassembled WGS sequence"/>
</dbReference>